<dbReference type="InterPro" id="IPR052748">
    <property type="entry name" value="ISR_Activator"/>
</dbReference>
<keyword evidence="2" id="KW-1133">Transmembrane helix</keyword>
<name>A0A915KVG4_ROMCU</name>
<accession>A0A915KVG4</accession>
<organism evidence="3 4">
    <name type="scientific">Romanomermis culicivorax</name>
    <name type="common">Nematode worm</name>
    <dbReference type="NCBI Taxonomy" id="13658"/>
    <lineage>
        <taxon>Eukaryota</taxon>
        <taxon>Metazoa</taxon>
        <taxon>Ecdysozoa</taxon>
        <taxon>Nematoda</taxon>
        <taxon>Enoplea</taxon>
        <taxon>Dorylaimia</taxon>
        <taxon>Mermithida</taxon>
        <taxon>Mermithoidea</taxon>
        <taxon>Mermithidae</taxon>
        <taxon>Romanomermis</taxon>
    </lineage>
</organism>
<evidence type="ECO:0000256" key="1">
    <source>
        <dbReference type="SAM" id="MobiDB-lite"/>
    </source>
</evidence>
<feature type="compositionally biased region" description="Basic and acidic residues" evidence="1">
    <location>
        <begin position="10"/>
        <end position="24"/>
    </location>
</feature>
<keyword evidence="2" id="KW-0812">Transmembrane</keyword>
<dbReference type="AlphaFoldDB" id="A0A915KVG4"/>
<feature type="region of interest" description="Disordered" evidence="1">
    <location>
        <begin position="1"/>
        <end position="24"/>
    </location>
</feature>
<dbReference type="SMART" id="SM00671">
    <property type="entry name" value="SEL1"/>
    <property type="match status" value="2"/>
</dbReference>
<sequence>MKRRIHKKRFSPEPRIEERRGSGEEEILRYRRKSSSETIKIKDDEKNYQPENWDESQPYGGKYFLTRIKKSDSILIKVFQVSIIFAIMLLGIYVYYCNEHASLHIEQFYAHFGHTEAQHKLAQRYLHGKGVQKDKERAVHWLQKAASKGHPEASYNLAIAHMKGYSKLELGKARQLIEHAAAHGVKQAKYIVEDGLCDRKKCE</sequence>
<dbReference type="InterPro" id="IPR011990">
    <property type="entry name" value="TPR-like_helical_dom_sf"/>
</dbReference>
<dbReference type="PANTHER" id="PTHR45011:SF1">
    <property type="entry name" value="DAP3-BINDING CELL DEATH ENHANCER 1"/>
    <property type="match status" value="1"/>
</dbReference>
<reference evidence="4" key="1">
    <citation type="submission" date="2022-11" db="UniProtKB">
        <authorList>
            <consortium name="WormBaseParasite"/>
        </authorList>
    </citation>
    <scope>IDENTIFICATION</scope>
</reference>
<dbReference type="WBParaSite" id="nRc.2.0.1.t42785-RA">
    <property type="protein sequence ID" value="nRc.2.0.1.t42785-RA"/>
    <property type="gene ID" value="nRc.2.0.1.g42785"/>
</dbReference>
<dbReference type="SUPFAM" id="SSF81901">
    <property type="entry name" value="HCP-like"/>
    <property type="match status" value="1"/>
</dbReference>
<keyword evidence="3" id="KW-1185">Reference proteome</keyword>
<dbReference type="Proteomes" id="UP000887565">
    <property type="component" value="Unplaced"/>
</dbReference>
<dbReference type="InterPro" id="IPR006597">
    <property type="entry name" value="Sel1-like"/>
</dbReference>
<feature type="transmembrane region" description="Helical" evidence="2">
    <location>
        <begin position="74"/>
        <end position="96"/>
    </location>
</feature>
<evidence type="ECO:0000256" key="2">
    <source>
        <dbReference type="SAM" id="Phobius"/>
    </source>
</evidence>
<dbReference type="OMA" id="WLTTIME"/>
<dbReference type="PANTHER" id="PTHR45011">
    <property type="entry name" value="DAP3-BINDING CELL DEATH ENHANCER 1"/>
    <property type="match status" value="1"/>
</dbReference>
<proteinExistence type="predicted"/>
<dbReference type="Pfam" id="PF08238">
    <property type="entry name" value="Sel1"/>
    <property type="match status" value="2"/>
</dbReference>
<evidence type="ECO:0000313" key="3">
    <source>
        <dbReference type="Proteomes" id="UP000887565"/>
    </source>
</evidence>
<keyword evidence="2" id="KW-0472">Membrane</keyword>
<dbReference type="Gene3D" id="1.25.40.10">
    <property type="entry name" value="Tetratricopeptide repeat domain"/>
    <property type="match status" value="1"/>
</dbReference>
<evidence type="ECO:0000313" key="4">
    <source>
        <dbReference type="WBParaSite" id="nRc.2.0.1.t42785-RA"/>
    </source>
</evidence>
<protein>
    <submittedName>
        <fullName evidence="4">Uncharacterized protein</fullName>
    </submittedName>
</protein>